<name>A0A7Z9DJY6_ENTHR</name>
<evidence type="ECO:0000313" key="2">
    <source>
        <dbReference type="Proteomes" id="UP000352698"/>
    </source>
</evidence>
<reference evidence="1 2" key="1">
    <citation type="submission" date="2019-05" db="EMBL/GenBank/DDBJ databases">
        <authorList>
            <consortium name="Pathogen Informatics"/>
        </authorList>
    </citation>
    <scope>NUCLEOTIDE SEQUENCE [LARGE SCALE GENOMIC DNA]</scope>
    <source>
        <strain evidence="1 2">NCTC12204</strain>
    </source>
</reference>
<accession>A0A7Z9DJY6</accession>
<evidence type="ECO:0000313" key="1">
    <source>
        <dbReference type="EMBL" id="VTQ64928.1"/>
    </source>
</evidence>
<comment type="caution">
    <text evidence="1">The sequence shown here is derived from an EMBL/GenBank/DDBJ whole genome shotgun (WGS) entry which is preliminary data.</text>
</comment>
<dbReference type="AlphaFoldDB" id="A0A7Z9DJY6"/>
<sequence>MEEQQLLMTIQLTDLNQSQRENELEDWFFFIRMMFSPSFFQTSRQTARIFEWTTFKKEAMQESQFAFGWLTVKNERNECRFHFDGQQLIIKNILEKNIFLQHESVIRDYIQLKMDKNGVFAYLRSYNEFKYHNIKEIEERLKFETQEAIDKLPKMRERSGAVVIDCNQLPGYDLSHEGLCFTSCWEMYYSSYYYRIIPKQVFLDVQQVEFVKEKQNGVICIQLYRDPFKWAEETNRHFQTYYRDQLGFDHLSWDNGVGLLKAPYIEYAYTDQSIQSVQYQNERMQPTQKKDATFFVTRSYNFVNDEYHEKRVRGRLNTQAYFPWVDEQRAQMMFYKVIDPRISLDDGIEAYCYYIKEYLEIAVDDEKYQEYLVTLRLYVPTENLTQLPLNEIREKLSDIQFKRIRKRRGRLSFDVKKGVNHLRVEIYDYPKLNKFATLQKI</sequence>
<organism evidence="1 2">
    <name type="scientific">Enterococcus hirae</name>
    <dbReference type="NCBI Taxonomy" id="1354"/>
    <lineage>
        <taxon>Bacteria</taxon>
        <taxon>Bacillati</taxon>
        <taxon>Bacillota</taxon>
        <taxon>Bacilli</taxon>
        <taxon>Lactobacillales</taxon>
        <taxon>Enterococcaceae</taxon>
        <taxon>Enterococcus</taxon>
    </lineage>
</organism>
<dbReference type="EMBL" id="CABEEP010000001">
    <property type="protein sequence ID" value="VTQ64928.1"/>
    <property type="molecule type" value="Genomic_DNA"/>
</dbReference>
<dbReference type="Proteomes" id="UP000352698">
    <property type="component" value="Unassembled WGS sequence"/>
</dbReference>
<gene>
    <name evidence="1" type="ORF">NCTC12204_01612</name>
</gene>
<proteinExistence type="predicted"/>
<protein>
    <submittedName>
        <fullName evidence="1">Uncharacterized protein</fullName>
    </submittedName>
</protein>